<reference evidence="3 4" key="1">
    <citation type="journal article" date="2021" name="Commun. Biol.">
        <title>The genome of Shorea leprosula (Dipterocarpaceae) highlights the ecological relevance of drought in aseasonal tropical rainforests.</title>
        <authorList>
            <person name="Ng K.K.S."/>
            <person name="Kobayashi M.J."/>
            <person name="Fawcett J.A."/>
            <person name="Hatakeyama M."/>
            <person name="Paape T."/>
            <person name="Ng C.H."/>
            <person name="Ang C.C."/>
            <person name="Tnah L.H."/>
            <person name="Lee C.T."/>
            <person name="Nishiyama T."/>
            <person name="Sese J."/>
            <person name="O'Brien M.J."/>
            <person name="Copetti D."/>
            <person name="Mohd Noor M.I."/>
            <person name="Ong R.C."/>
            <person name="Putra M."/>
            <person name="Sireger I.Z."/>
            <person name="Indrioko S."/>
            <person name="Kosugi Y."/>
            <person name="Izuno A."/>
            <person name="Isagi Y."/>
            <person name="Lee S.L."/>
            <person name="Shimizu K.K."/>
        </authorList>
    </citation>
    <scope>NUCLEOTIDE SEQUENCE [LARGE SCALE GENOMIC DNA]</scope>
    <source>
        <strain evidence="3">214</strain>
    </source>
</reference>
<proteinExistence type="predicted"/>
<dbReference type="SMART" id="SM00285">
    <property type="entry name" value="PBD"/>
    <property type="match status" value="1"/>
</dbReference>
<feature type="domain" description="CRIB" evidence="2">
    <location>
        <begin position="28"/>
        <end position="41"/>
    </location>
</feature>
<sequence length="146" mass="16164">MATKIKWIVKGFKCIAQIFVVKEQDMEIGYPTDVKHVAHIGWDGVSGTPPSWMSAFKPGPDFNKSFGGNPRDSNSTTTNSWSSPDYDQPKGSQKFRDSPSSADVSNTAKKQNQKKKSTSSTRCNSSMSSRISSKSKYNQKEPSARF</sequence>
<feature type="compositionally biased region" description="Low complexity" evidence="1">
    <location>
        <begin position="73"/>
        <end position="83"/>
    </location>
</feature>
<dbReference type="Gene3D" id="3.90.810.10">
    <property type="entry name" value="CRIB domain"/>
    <property type="match status" value="1"/>
</dbReference>
<dbReference type="Pfam" id="PF00786">
    <property type="entry name" value="PBD"/>
    <property type="match status" value="1"/>
</dbReference>
<dbReference type="InterPro" id="IPR036936">
    <property type="entry name" value="CRIB_dom_sf"/>
</dbReference>
<dbReference type="Proteomes" id="UP001054252">
    <property type="component" value="Unassembled WGS sequence"/>
</dbReference>
<gene>
    <name evidence="3" type="ORF">SLEP1_g26764</name>
</gene>
<dbReference type="PANTHER" id="PTHR46325">
    <property type="entry name" value="CRIB DOMAIN-CONTAINING PROTEIN RIC8"/>
    <property type="match status" value="1"/>
</dbReference>
<evidence type="ECO:0000256" key="1">
    <source>
        <dbReference type="SAM" id="MobiDB-lite"/>
    </source>
</evidence>
<dbReference type="CDD" id="cd00132">
    <property type="entry name" value="CRIB"/>
    <property type="match status" value="1"/>
</dbReference>
<organism evidence="3 4">
    <name type="scientific">Rubroshorea leprosula</name>
    <dbReference type="NCBI Taxonomy" id="152421"/>
    <lineage>
        <taxon>Eukaryota</taxon>
        <taxon>Viridiplantae</taxon>
        <taxon>Streptophyta</taxon>
        <taxon>Embryophyta</taxon>
        <taxon>Tracheophyta</taxon>
        <taxon>Spermatophyta</taxon>
        <taxon>Magnoliopsida</taxon>
        <taxon>eudicotyledons</taxon>
        <taxon>Gunneridae</taxon>
        <taxon>Pentapetalae</taxon>
        <taxon>rosids</taxon>
        <taxon>malvids</taxon>
        <taxon>Malvales</taxon>
        <taxon>Dipterocarpaceae</taxon>
        <taxon>Rubroshorea</taxon>
    </lineage>
</organism>
<evidence type="ECO:0000259" key="2">
    <source>
        <dbReference type="PROSITE" id="PS50108"/>
    </source>
</evidence>
<dbReference type="EMBL" id="BPVZ01000044">
    <property type="protein sequence ID" value="GKV16059.1"/>
    <property type="molecule type" value="Genomic_DNA"/>
</dbReference>
<evidence type="ECO:0000313" key="4">
    <source>
        <dbReference type="Proteomes" id="UP001054252"/>
    </source>
</evidence>
<dbReference type="AlphaFoldDB" id="A0AAV5JMZ5"/>
<feature type="compositionally biased region" description="Low complexity" evidence="1">
    <location>
        <begin position="118"/>
        <end position="136"/>
    </location>
</feature>
<feature type="region of interest" description="Disordered" evidence="1">
    <location>
        <begin position="48"/>
        <end position="146"/>
    </location>
</feature>
<protein>
    <recommendedName>
        <fullName evidence="2">CRIB domain-containing protein</fullName>
    </recommendedName>
</protein>
<comment type="caution">
    <text evidence="3">The sequence shown here is derived from an EMBL/GenBank/DDBJ whole genome shotgun (WGS) entry which is preliminary data.</text>
</comment>
<keyword evidence="4" id="KW-1185">Reference proteome</keyword>
<evidence type="ECO:0000313" key="3">
    <source>
        <dbReference type="EMBL" id="GKV16059.1"/>
    </source>
</evidence>
<dbReference type="InterPro" id="IPR000095">
    <property type="entry name" value="CRIB_dom"/>
</dbReference>
<name>A0AAV5JMZ5_9ROSI</name>
<dbReference type="PANTHER" id="PTHR46325:SF20">
    <property type="entry name" value="CRIB DOMAIN-CONTAINING PROTEIN RIC10"/>
    <property type="match status" value="1"/>
</dbReference>
<accession>A0AAV5JMZ5</accession>
<dbReference type="PROSITE" id="PS50108">
    <property type="entry name" value="CRIB"/>
    <property type="match status" value="1"/>
</dbReference>